<evidence type="ECO:0000313" key="4">
    <source>
        <dbReference type="EMBL" id="EGT37236.1"/>
    </source>
</evidence>
<evidence type="ECO:0000259" key="3">
    <source>
        <dbReference type="PROSITE" id="PS50822"/>
    </source>
</evidence>
<dbReference type="Gene3D" id="3.40.50.2300">
    <property type="match status" value="1"/>
</dbReference>
<dbReference type="Gene3D" id="3.30.420.10">
    <property type="entry name" value="Ribonuclease H-like superfamily/Ribonuclease H"/>
    <property type="match status" value="1"/>
</dbReference>
<dbReference type="STRING" id="135651.G0NTP1"/>
<dbReference type="GO" id="GO:0003676">
    <property type="term" value="F:nucleic acid binding"/>
    <property type="evidence" value="ECO:0007669"/>
    <property type="project" value="InterPro"/>
</dbReference>
<dbReference type="PANTHER" id="PTHR22891">
    <property type="entry name" value="EUKARYOTIC TRANSLATION INITIATION FACTOR 2C"/>
    <property type="match status" value="1"/>
</dbReference>
<dbReference type="InParanoid" id="G0NTP1"/>
<dbReference type="PROSITE" id="PS50822">
    <property type="entry name" value="PIWI"/>
    <property type="match status" value="1"/>
</dbReference>
<dbReference type="AlphaFoldDB" id="G0NTP1"/>
<dbReference type="Pfam" id="PF00646">
    <property type="entry name" value="F-box"/>
    <property type="match status" value="1"/>
</dbReference>
<feature type="region of interest" description="Disordered" evidence="1">
    <location>
        <begin position="594"/>
        <end position="618"/>
    </location>
</feature>
<dbReference type="Proteomes" id="UP000008068">
    <property type="component" value="Unassembled WGS sequence"/>
</dbReference>
<evidence type="ECO:0000313" key="5">
    <source>
        <dbReference type="Proteomes" id="UP000008068"/>
    </source>
</evidence>
<dbReference type="InterPro" id="IPR003165">
    <property type="entry name" value="Piwi"/>
</dbReference>
<evidence type="ECO:0000256" key="1">
    <source>
        <dbReference type="SAM" id="MobiDB-lite"/>
    </source>
</evidence>
<dbReference type="OrthoDB" id="9981668at2759"/>
<dbReference type="eggNOG" id="KOG1041">
    <property type="taxonomic scope" value="Eukaryota"/>
</dbReference>
<evidence type="ECO:0008006" key="6">
    <source>
        <dbReference type="Google" id="ProtNLM"/>
    </source>
</evidence>
<dbReference type="InterPro" id="IPR001810">
    <property type="entry name" value="F-box_dom"/>
</dbReference>
<accession>G0NTP1</accession>
<protein>
    <recommendedName>
        <fullName evidence="6">F-box domain-containing protein</fullName>
    </recommendedName>
</protein>
<dbReference type="InterPro" id="IPR036397">
    <property type="entry name" value="RNaseH_sf"/>
</dbReference>
<organism evidence="5">
    <name type="scientific">Caenorhabditis brenneri</name>
    <name type="common">Nematode worm</name>
    <dbReference type="NCBI Taxonomy" id="135651"/>
    <lineage>
        <taxon>Eukaryota</taxon>
        <taxon>Metazoa</taxon>
        <taxon>Ecdysozoa</taxon>
        <taxon>Nematoda</taxon>
        <taxon>Chromadorea</taxon>
        <taxon>Rhabditida</taxon>
        <taxon>Rhabditina</taxon>
        <taxon>Rhabditomorpha</taxon>
        <taxon>Rhabditoidea</taxon>
        <taxon>Rhabditidae</taxon>
        <taxon>Peloderinae</taxon>
        <taxon>Caenorhabditis</taxon>
    </lineage>
</organism>
<sequence>MEHTLSIPDLPIEIYPHILHNLDIWNFVQSRTVCKEFKRIVNHTLSLRKSCNFDCESDGGTRISMVPDSFHYCVYSKTDTGCEALYSIENEKRKRKFEGKDPSEIGVEHFGIVARNPVVRLDECFLCLDAEREEIFFNNVFGRMMHKLHTKYLEFYGTPLRMIRRVLGHVQPGFLQQLWICDSPMGEEAKEVAKEIAKMDQWKLAKELMVDGWDDLSSFPIDDVLHTRKFIIDLEEITVEDLVRVKEHDMLTQDIKFTTADRYVRQPNTRNNIANKINIKLGGLNYDVESKYFDKNRLVIGFETSQKGGGGDAPIAIGFSANMSDHHMKFTGGYYLVKRSSDVYGPIIKDVVKRCLNQTMKNRTAPTSVVVYFSGVTEGQYGLINEKYVGEIKEACRSIKGNYRPHITVIAAINLHNTRLYKQDQRGVPKIFSCSLCPIFRYFRREGRATNQLEQDTGCKRRGSFSSTAVDNKLREDLERMKKIVVDSDHPPECPRRREDKNSNSLNSINTIPIPVAPVSIRKWVISKNCEKCEEEREEKSKVVEEMNELKEENAYNMQERSEYLEREIGDSGEESTDWIVEATVTVIEVRRGNNNDDLSIGSAPPSPPINQSGRSYTPEETRKICDWAVRNMTNADGEATNFTNEYDWVKAKAKIGGTRNPGGLRTRLVYLNFSFNSTFSLSRWPRLCKEMTLIKWQRSCH</sequence>
<feature type="domain" description="Piwi" evidence="3">
    <location>
        <begin position="262"/>
        <end position="425"/>
    </location>
</feature>
<proteinExistence type="predicted"/>
<dbReference type="Pfam" id="PF02171">
    <property type="entry name" value="Piwi"/>
    <property type="match status" value="1"/>
</dbReference>
<dbReference type="SMART" id="SM00256">
    <property type="entry name" value="FBOX"/>
    <property type="match status" value="1"/>
</dbReference>
<dbReference type="SUPFAM" id="SSF81383">
    <property type="entry name" value="F-box domain"/>
    <property type="match status" value="1"/>
</dbReference>
<dbReference type="HOGENOM" id="CLU_392896_0_0_1"/>
<dbReference type="InterPro" id="IPR036047">
    <property type="entry name" value="F-box-like_dom_sf"/>
</dbReference>
<feature type="domain" description="F-box" evidence="2">
    <location>
        <begin position="4"/>
        <end position="50"/>
    </location>
</feature>
<dbReference type="SUPFAM" id="SSF53098">
    <property type="entry name" value="Ribonuclease H-like"/>
    <property type="match status" value="1"/>
</dbReference>
<name>G0NTP1_CAEBE</name>
<reference evidence="5" key="1">
    <citation type="submission" date="2011-07" db="EMBL/GenBank/DDBJ databases">
        <authorList>
            <consortium name="Caenorhabditis brenneri Sequencing and Analysis Consortium"/>
            <person name="Wilson R.K."/>
        </authorList>
    </citation>
    <scope>NUCLEOTIDE SEQUENCE [LARGE SCALE GENOMIC DNA]</scope>
    <source>
        <strain evidence="5">PB2801</strain>
    </source>
</reference>
<dbReference type="EMBL" id="GL379944">
    <property type="protein sequence ID" value="EGT37236.1"/>
    <property type="molecule type" value="Genomic_DNA"/>
</dbReference>
<dbReference type="CDD" id="cd09917">
    <property type="entry name" value="F-box_SF"/>
    <property type="match status" value="1"/>
</dbReference>
<gene>
    <name evidence="4" type="ORF">CAEBREN_12808</name>
</gene>
<keyword evidence="5" id="KW-1185">Reference proteome</keyword>
<dbReference type="PROSITE" id="PS50181">
    <property type="entry name" value="FBOX"/>
    <property type="match status" value="1"/>
</dbReference>
<dbReference type="SMART" id="SM00950">
    <property type="entry name" value="Piwi"/>
    <property type="match status" value="1"/>
</dbReference>
<dbReference type="InterPro" id="IPR012337">
    <property type="entry name" value="RNaseH-like_sf"/>
</dbReference>
<evidence type="ECO:0000259" key="2">
    <source>
        <dbReference type="PROSITE" id="PS50181"/>
    </source>
</evidence>